<feature type="transmembrane region" description="Helical" evidence="2">
    <location>
        <begin position="493"/>
        <end position="513"/>
    </location>
</feature>
<feature type="compositionally biased region" description="Polar residues" evidence="1">
    <location>
        <begin position="129"/>
        <end position="141"/>
    </location>
</feature>
<dbReference type="PANTHER" id="PTHR13593:SF140">
    <property type="entry name" value="PLC-LIKE PHOSPHODIESTERASE"/>
    <property type="match status" value="1"/>
</dbReference>
<dbReference type="GO" id="GO:0006629">
    <property type="term" value="P:lipid metabolic process"/>
    <property type="evidence" value="ECO:0007669"/>
    <property type="project" value="InterPro"/>
</dbReference>
<dbReference type="PANTHER" id="PTHR13593">
    <property type="match status" value="1"/>
</dbReference>
<dbReference type="Pfam" id="PF26146">
    <property type="entry name" value="PI-PLC_X"/>
    <property type="match status" value="1"/>
</dbReference>
<feature type="transmembrane region" description="Helical" evidence="2">
    <location>
        <begin position="62"/>
        <end position="85"/>
    </location>
</feature>
<name>A0A3M7M4S6_9PLEO</name>
<gene>
    <name evidence="3" type="ORF">GMOD_00006292</name>
</gene>
<accession>A0A3M7M4S6</accession>
<keyword evidence="2" id="KW-1133">Transmembrane helix</keyword>
<dbReference type="SUPFAM" id="SSF51695">
    <property type="entry name" value="PLC-like phosphodiesterases"/>
    <property type="match status" value="1"/>
</dbReference>
<evidence type="ECO:0000313" key="4">
    <source>
        <dbReference type="Proteomes" id="UP000265663"/>
    </source>
</evidence>
<sequence>MTMFRKAPVRALESNGCVVRRGSTVAVHFIFHTQCSTLLTFTAFCFFYTVHVSLDIPLYDAGFLAPVTIMKAAVLSLVWLTGLAAGQSSSSGSASVITLTGSLRSISNDDAPRPTVPSDFEGSTFATITSSGSSAPTGSRMSSNATASITSSSMDPVTMIGGGNKTMTTPTGTETAPALPSNTQPCNNYLEFCNRKYSNITEVAAHNSPYTRKNNIARNQGYSVTQQLNDGIRMLQGSAHYVNGTLYFCHTSCDLLNAGTVEDYLRQVTAWVEAHPFDVVTILFGNSDWDKTGSDGKPLVTSKNFADPISKSGLLKYVYQPPKTAMELNDWPTLAELILNNDRVITFIDYNFDTEAVPYMLWEFYNIWETPFSPTDIQFPCSLGRPEGMSENKMREIMYMANHNLNAQIAFAGLNLLVPNVAQINQTNGLNGTGSLGLATNTCIGDWGRPPNFLLVDFYDEGSFEGSVFEVAARANNVTYNRKCCGTASLGNMLLQPSVAYLSFVIAITAVLVL</sequence>
<feature type="transmembrane region" description="Helical" evidence="2">
    <location>
        <begin position="29"/>
        <end position="50"/>
    </location>
</feature>
<evidence type="ECO:0000256" key="1">
    <source>
        <dbReference type="SAM" id="MobiDB-lite"/>
    </source>
</evidence>
<keyword evidence="4" id="KW-1185">Reference proteome</keyword>
<dbReference type="Proteomes" id="UP000265663">
    <property type="component" value="Unassembled WGS sequence"/>
</dbReference>
<dbReference type="GO" id="GO:0008081">
    <property type="term" value="F:phosphoric diester hydrolase activity"/>
    <property type="evidence" value="ECO:0007669"/>
    <property type="project" value="InterPro"/>
</dbReference>
<dbReference type="Gene3D" id="3.20.20.190">
    <property type="entry name" value="Phosphatidylinositol (PI) phosphodiesterase"/>
    <property type="match status" value="1"/>
</dbReference>
<protein>
    <submittedName>
        <fullName evidence="3">Tat pathway signal sequence</fullName>
    </submittedName>
</protein>
<keyword evidence="2" id="KW-0472">Membrane</keyword>
<reference evidence="3 4" key="1">
    <citation type="journal article" date="2014" name="PLoS ONE">
        <title>De novo Genome Assembly of the Fungal Plant Pathogen Pyrenophora semeniperda.</title>
        <authorList>
            <person name="Soliai M.M."/>
            <person name="Meyer S.E."/>
            <person name="Udall J.A."/>
            <person name="Elzinga D.E."/>
            <person name="Hermansen R.A."/>
            <person name="Bodily P.M."/>
            <person name="Hart A.A."/>
            <person name="Coleman C.E."/>
        </authorList>
    </citation>
    <scope>NUCLEOTIDE SEQUENCE [LARGE SCALE GENOMIC DNA]</scope>
    <source>
        <strain evidence="3 4">CCB06</strain>
        <tissue evidence="3">Mycelium</tissue>
    </source>
</reference>
<dbReference type="EMBL" id="KE747818">
    <property type="protein sequence ID" value="RMZ69476.1"/>
    <property type="molecule type" value="Genomic_DNA"/>
</dbReference>
<organism evidence="3 4">
    <name type="scientific">Pyrenophora seminiperda CCB06</name>
    <dbReference type="NCBI Taxonomy" id="1302712"/>
    <lineage>
        <taxon>Eukaryota</taxon>
        <taxon>Fungi</taxon>
        <taxon>Dikarya</taxon>
        <taxon>Ascomycota</taxon>
        <taxon>Pezizomycotina</taxon>
        <taxon>Dothideomycetes</taxon>
        <taxon>Pleosporomycetidae</taxon>
        <taxon>Pleosporales</taxon>
        <taxon>Pleosporineae</taxon>
        <taxon>Pleosporaceae</taxon>
        <taxon>Pyrenophora</taxon>
    </lineage>
</organism>
<dbReference type="OrthoDB" id="7984201at2759"/>
<dbReference type="AlphaFoldDB" id="A0A3M7M4S6"/>
<proteinExistence type="predicted"/>
<evidence type="ECO:0000313" key="3">
    <source>
        <dbReference type="EMBL" id="RMZ69476.1"/>
    </source>
</evidence>
<feature type="region of interest" description="Disordered" evidence="1">
    <location>
        <begin position="129"/>
        <end position="148"/>
    </location>
</feature>
<keyword evidence="2" id="KW-0812">Transmembrane</keyword>
<evidence type="ECO:0000256" key="2">
    <source>
        <dbReference type="SAM" id="Phobius"/>
    </source>
</evidence>
<dbReference type="InterPro" id="IPR051057">
    <property type="entry name" value="PI-PLC_domain"/>
</dbReference>
<dbReference type="InterPro" id="IPR017946">
    <property type="entry name" value="PLC-like_Pdiesterase_TIM-brl"/>
</dbReference>